<evidence type="ECO:0000313" key="2">
    <source>
        <dbReference type="EMBL" id="KAJ7318547.1"/>
    </source>
</evidence>
<dbReference type="Proteomes" id="UP001218218">
    <property type="component" value="Unassembled WGS sequence"/>
</dbReference>
<feature type="compositionally biased region" description="Low complexity" evidence="1">
    <location>
        <begin position="1"/>
        <end position="16"/>
    </location>
</feature>
<feature type="region of interest" description="Disordered" evidence="1">
    <location>
        <begin position="1"/>
        <end position="54"/>
    </location>
</feature>
<keyword evidence="3" id="KW-1185">Reference proteome</keyword>
<name>A0AAD6ZE08_9AGAR</name>
<dbReference type="EMBL" id="JARIHO010000057">
    <property type="protein sequence ID" value="KAJ7318547.1"/>
    <property type="molecule type" value="Genomic_DNA"/>
</dbReference>
<evidence type="ECO:0000313" key="3">
    <source>
        <dbReference type="Proteomes" id="UP001218218"/>
    </source>
</evidence>
<dbReference type="AlphaFoldDB" id="A0AAD6ZE08"/>
<protein>
    <submittedName>
        <fullName evidence="2">Uncharacterized protein</fullName>
    </submittedName>
</protein>
<gene>
    <name evidence="2" type="ORF">DFH08DRAFT_819823</name>
</gene>
<reference evidence="2" key="1">
    <citation type="submission" date="2023-03" db="EMBL/GenBank/DDBJ databases">
        <title>Massive genome expansion in bonnet fungi (Mycena s.s.) driven by repeated elements and novel gene families across ecological guilds.</title>
        <authorList>
            <consortium name="Lawrence Berkeley National Laboratory"/>
            <person name="Harder C.B."/>
            <person name="Miyauchi S."/>
            <person name="Viragh M."/>
            <person name="Kuo A."/>
            <person name="Thoen E."/>
            <person name="Andreopoulos B."/>
            <person name="Lu D."/>
            <person name="Skrede I."/>
            <person name="Drula E."/>
            <person name="Henrissat B."/>
            <person name="Morin E."/>
            <person name="Kohler A."/>
            <person name="Barry K."/>
            <person name="LaButti K."/>
            <person name="Morin E."/>
            <person name="Salamov A."/>
            <person name="Lipzen A."/>
            <person name="Mereny Z."/>
            <person name="Hegedus B."/>
            <person name="Baldrian P."/>
            <person name="Stursova M."/>
            <person name="Weitz H."/>
            <person name="Taylor A."/>
            <person name="Grigoriev I.V."/>
            <person name="Nagy L.G."/>
            <person name="Martin F."/>
            <person name="Kauserud H."/>
        </authorList>
    </citation>
    <scope>NUCLEOTIDE SEQUENCE</scope>
    <source>
        <strain evidence="2">CBHHK002</strain>
    </source>
</reference>
<feature type="compositionally biased region" description="Polar residues" evidence="1">
    <location>
        <begin position="24"/>
        <end position="34"/>
    </location>
</feature>
<accession>A0AAD6ZE08</accession>
<sequence>MASAGAAEELEGASALEKFDRASQSKWTKHAPNTTPAPALQPGPPPAYDTTCARGTRWRHPSDRIKLQFAGVKLALVVEGTDDDESPAVDTLRLEALREDASKVESEDTEMAITGEEKKEVVVEEGVDASRPAGKTVLYSFANFRWAALRMNRRNVTHERACVNPNKTTASACKISYSNPGANLPLVSSDLRTGELVLKIRCTQLGRGVELGLCLLRRSLPASEMGLARNSHAQRF</sequence>
<comment type="caution">
    <text evidence="2">The sequence shown here is derived from an EMBL/GenBank/DDBJ whole genome shotgun (WGS) entry which is preliminary data.</text>
</comment>
<proteinExistence type="predicted"/>
<organism evidence="2 3">
    <name type="scientific">Mycena albidolilacea</name>
    <dbReference type="NCBI Taxonomy" id="1033008"/>
    <lineage>
        <taxon>Eukaryota</taxon>
        <taxon>Fungi</taxon>
        <taxon>Dikarya</taxon>
        <taxon>Basidiomycota</taxon>
        <taxon>Agaricomycotina</taxon>
        <taxon>Agaricomycetes</taxon>
        <taxon>Agaricomycetidae</taxon>
        <taxon>Agaricales</taxon>
        <taxon>Marasmiineae</taxon>
        <taxon>Mycenaceae</taxon>
        <taxon>Mycena</taxon>
    </lineage>
</organism>
<evidence type="ECO:0000256" key="1">
    <source>
        <dbReference type="SAM" id="MobiDB-lite"/>
    </source>
</evidence>